<keyword evidence="2" id="KW-0472">Membrane</keyword>
<keyword evidence="2" id="KW-1133">Transmembrane helix</keyword>
<accession>A0A8A4U5W4</accession>
<sequence>MLLLFSILLSIGITLFCALQSIRLFRPYRHTIQRIETLDQSLRGCQDGKSIVAVANRLTQDEDAVTRDIAQSLLRTCTREPVRAFDSYGWMIDLDYMCDGKRYFRIHPSYERTQAMASLLTGAGILFTFLGLALGISGLDPSDAEQLTEGVKTLLGGMSIAFLTSITGIAGSLWWTWAQKSLMGHFESAFYALYQTLHVKPFLFLPEELNAQMLAYQAQEAEAGEDLESRVQRAFVSAFEQVGLAQLPALLSQSGDPDQRLGPTLEAIQRELSHIGGSYQQVTQLSKDMAGVFDRLMKERQTLVDQQQVGVQDQVRMATGTQEAIANVARVHQTQEATIKAMNEAAVTLRKLITSSQSASNELLKNQQMMLHHMNRLEKHWDDYGDQLKTLQDNLKDGIQQFHERLRQSLLQVHEEMDGILAQSMTHFQAGLKDMNGSLEALALLKKTDEQPAAAGSDAPKSSWLGKRK</sequence>
<feature type="transmembrane region" description="Helical" evidence="2">
    <location>
        <begin position="6"/>
        <end position="25"/>
    </location>
</feature>
<evidence type="ECO:0000256" key="2">
    <source>
        <dbReference type="SAM" id="Phobius"/>
    </source>
</evidence>
<dbReference type="EMBL" id="CP071793">
    <property type="protein sequence ID" value="QTD54135.1"/>
    <property type="molecule type" value="Genomic_DNA"/>
</dbReference>
<feature type="transmembrane region" description="Helical" evidence="2">
    <location>
        <begin position="156"/>
        <end position="177"/>
    </location>
</feature>
<keyword evidence="4" id="KW-1185">Reference proteome</keyword>
<keyword evidence="2" id="KW-0812">Transmembrane</keyword>
<dbReference type="RefSeq" id="WP_237384234.1">
    <property type="nucleotide sequence ID" value="NZ_CP071793.1"/>
</dbReference>
<name>A0A8A4U5W4_SULCO</name>
<reference evidence="3" key="1">
    <citation type="submission" date="2021-03" db="EMBL/GenBank/DDBJ databases">
        <title>Acanthopleuribacteraceae sp. M133.</title>
        <authorList>
            <person name="Wang G."/>
        </authorList>
    </citation>
    <scope>NUCLEOTIDE SEQUENCE</scope>
    <source>
        <strain evidence="3">M133</strain>
    </source>
</reference>
<dbReference type="SUPFAM" id="SSF58113">
    <property type="entry name" value="Apolipoprotein A-I"/>
    <property type="match status" value="1"/>
</dbReference>
<gene>
    <name evidence="3" type="ORF">J3U87_16945</name>
</gene>
<feature type="transmembrane region" description="Helical" evidence="2">
    <location>
        <begin position="115"/>
        <end position="136"/>
    </location>
</feature>
<evidence type="ECO:0000313" key="4">
    <source>
        <dbReference type="Proteomes" id="UP000663929"/>
    </source>
</evidence>
<evidence type="ECO:0000313" key="3">
    <source>
        <dbReference type="EMBL" id="QTD54135.1"/>
    </source>
</evidence>
<feature type="region of interest" description="Disordered" evidence="1">
    <location>
        <begin position="449"/>
        <end position="469"/>
    </location>
</feature>
<dbReference type="Proteomes" id="UP000663929">
    <property type="component" value="Chromosome"/>
</dbReference>
<dbReference type="KEGG" id="scor:J3U87_16945"/>
<proteinExistence type="predicted"/>
<evidence type="ECO:0008006" key="5">
    <source>
        <dbReference type="Google" id="ProtNLM"/>
    </source>
</evidence>
<organism evidence="3 4">
    <name type="scientific">Sulfidibacter corallicola</name>
    <dbReference type="NCBI Taxonomy" id="2818388"/>
    <lineage>
        <taxon>Bacteria</taxon>
        <taxon>Pseudomonadati</taxon>
        <taxon>Acidobacteriota</taxon>
        <taxon>Holophagae</taxon>
        <taxon>Acanthopleuribacterales</taxon>
        <taxon>Acanthopleuribacteraceae</taxon>
        <taxon>Sulfidibacter</taxon>
    </lineage>
</organism>
<dbReference type="AlphaFoldDB" id="A0A8A4U5W4"/>
<protein>
    <recommendedName>
        <fullName evidence="5">MotA/TolQ/ExbB proton channel domain-containing protein</fullName>
    </recommendedName>
</protein>
<evidence type="ECO:0000256" key="1">
    <source>
        <dbReference type="SAM" id="MobiDB-lite"/>
    </source>
</evidence>